<protein>
    <submittedName>
        <fullName evidence="1">Uncharacterized protein</fullName>
    </submittedName>
</protein>
<reference evidence="1 2" key="1">
    <citation type="submission" date="2024-06" db="EMBL/GenBank/DDBJ databases">
        <title>Genomic Encyclopedia of Type Strains, Phase IV (KMG-IV): sequencing the most valuable type-strain genomes for metagenomic binning, comparative biology and taxonomic classification.</title>
        <authorList>
            <person name="Goeker M."/>
        </authorList>
    </citation>
    <scope>NUCLEOTIDE SEQUENCE [LARGE SCALE GENOMIC DNA]</scope>
    <source>
        <strain evidence="1 2">DSM 100022</strain>
    </source>
</reference>
<evidence type="ECO:0000313" key="1">
    <source>
        <dbReference type="EMBL" id="MET3582831.1"/>
    </source>
</evidence>
<evidence type="ECO:0000313" key="2">
    <source>
        <dbReference type="Proteomes" id="UP001549204"/>
    </source>
</evidence>
<organism evidence="1 2">
    <name type="scientific">Mesorhizobium robiniae</name>
    <dbReference type="NCBI Taxonomy" id="559315"/>
    <lineage>
        <taxon>Bacteria</taxon>
        <taxon>Pseudomonadati</taxon>
        <taxon>Pseudomonadota</taxon>
        <taxon>Alphaproteobacteria</taxon>
        <taxon>Hyphomicrobiales</taxon>
        <taxon>Phyllobacteriaceae</taxon>
        <taxon>Mesorhizobium</taxon>
    </lineage>
</organism>
<dbReference type="RefSeq" id="WP_156788634.1">
    <property type="nucleotide sequence ID" value="NZ_JBEPMC010000013.1"/>
</dbReference>
<dbReference type="Proteomes" id="UP001549204">
    <property type="component" value="Unassembled WGS sequence"/>
</dbReference>
<gene>
    <name evidence="1" type="ORF">ABID19_005893</name>
</gene>
<dbReference type="EMBL" id="JBEPMC010000013">
    <property type="protein sequence ID" value="MET3582831.1"/>
    <property type="molecule type" value="Genomic_DNA"/>
</dbReference>
<sequence>MGSAKVSTPYTRRKNDRLLEAFALAVPRHLKAIDVRQGTGYIFQRVADARFTTSSGIASTPARPGEPDLSINGAARSAFSRSIAIFQSHRTQCCPEAKIVRL</sequence>
<comment type="caution">
    <text evidence="1">The sequence shown here is derived from an EMBL/GenBank/DDBJ whole genome shotgun (WGS) entry which is preliminary data.</text>
</comment>
<proteinExistence type="predicted"/>
<accession>A0ABV2GX08</accession>
<name>A0ABV2GX08_9HYPH</name>
<keyword evidence="2" id="KW-1185">Reference proteome</keyword>